<organism evidence="3">
    <name type="scientific">marine sediment metagenome</name>
    <dbReference type="NCBI Taxonomy" id="412755"/>
    <lineage>
        <taxon>unclassified sequences</taxon>
        <taxon>metagenomes</taxon>
        <taxon>ecological metagenomes</taxon>
    </lineage>
</organism>
<protein>
    <recommendedName>
        <fullName evidence="2">Mce/MlaD domain-containing protein</fullName>
    </recommendedName>
</protein>
<proteinExistence type="predicted"/>
<sequence length="233" mass="25486">MRTGSEVRVGVITVMAILLMAAYVFYIRGYRAAADTYRICVTFQDARGLQRGDPVRMVGVKIGEVATVEINMQLKAEVTLTVDKRYELYENYRFQIATSGFIQERFVEVIPEPPNPYVQKMTDGSCVEGVLQPSLSDLVAVGVQVLDNLNRTSRSLNVVLTDQEILSGMRDALQSFSSAAQAASRLAATTAILADASQPDILATLQQLRAASEDLQVVTSEFRTRLAQGTALG</sequence>
<keyword evidence="1" id="KW-0472">Membrane</keyword>
<evidence type="ECO:0000313" key="3">
    <source>
        <dbReference type="EMBL" id="GAH84281.1"/>
    </source>
</evidence>
<evidence type="ECO:0000256" key="1">
    <source>
        <dbReference type="SAM" id="Phobius"/>
    </source>
</evidence>
<comment type="caution">
    <text evidence="3">The sequence shown here is derived from an EMBL/GenBank/DDBJ whole genome shotgun (WGS) entry which is preliminary data.</text>
</comment>
<feature type="domain" description="Mce/MlaD" evidence="2">
    <location>
        <begin position="36"/>
        <end position="111"/>
    </location>
</feature>
<evidence type="ECO:0000259" key="2">
    <source>
        <dbReference type="Pfam" id="PF02470"/>
    </source>
</evidence>
<dbReference type="PANTHER" id="PTHR33371">
    <property type="entry name" value="INTERMEMBRANE PHOSPHOLIPID TRANSPORT SYSTEM BINDING PROTEIN MLAD-RELATED"/>
    <property type="match status" value="1"/>
</dbReference>
<feature type="transmembrane region" description="Helical" evidence="1">
    <location>
        <begin position="7"/>
        <end position="26"/>
    </location>
</feature>
<keyword evidence="1" id="KW-0812">Transmembrane</keyword>
<keyword evidence="1" id="KW-1133">Transmembrane helix</keyword>
<reference evidence="3" key="1">
    <citation type="journal article" date="2014" name="Front. Microbiol.">
        <title>High frequency of phylogenetically diverse reductive dehalogenase-homologous genes in deep subseafloor sedimentary metagenomes.</title>
        <authorList>
            <person name="Kawai M."/>
            <person name="Futagami T."/>
            <person name="Toyoda A."/>
            <person name="Takaki Y."/>
            <person name="Nishi S."/>
            <person name="Hori S."/>
            <person name="Arai W."/>
            <person name="Tsubouchi T."/>
            <person name="Morono Y."/>
            <person name="Uchiyama I."/>
            <person name="Ito T."/>
            <person name="Fujiyama A."/>
            <person name="Inagaki F."/>
            <person name="Takami H."/>
        </authorList>
    </citation>
    <scope>NUCLEOTIDE SEQUENCE</scope>
    <source>
        <strain evidence="3">Expedition CK06-06</strain>
    </source>
</reference>
<name>X1IP95_9ZZZZ</name>
<accession>X1IP95</accession>
<dbReference type="InterPro" id="IPR003399">
    <property type="entry name" value="Mce/MlaD"/>
</dbReference>
<feature type="non-terminal residue" evidence="3">
    <location>
        <position position="233"/>
    </location>
</feature>
<dbReference type="InterPro" id="IPR052336">
    <property type="entry name" value="MlaD_Phospholipid_Transporter"/>
</dbReference>
<dbReference type="Pfam" id="PF02470">
    <property type="entry name" value="MlaD"/>
    <property type="match status" value="1"/>
</dbReference>
<dbReference type="PANTHER" id="PTHR33371:SF4">
    <property type="entry name" value="INTERMEMBRANE PHOSPHOLIPID TRANSPORT SYSTEM BINDING PROTEIN MLAD"/>
    <property type="match status" value="1"/>
</dbReference>
<gene>
    <name evidence="3" type="ORF">S03H2_57828</name>
</gene>
<dbReference type="EMBL" id="BARU01037081">
    <property type="protein sequence ID" value="GAH84281.1"/>
    <property type="molecule type" value="Genomic_DNA"/>
</dbReference>
<dbReference type="AlphaFoldDB" id="X1IP95"/>